<dbReference type="GO" id="GO:0016787">
    <property type="term" value="F:hydrolase activity"/>
    <property type="evidence" value="ECO:0007669"/>
    <property type="project" value="UniProtKB-KW"/>
</dbReference>
<proteinExistence type="inferred from homology"/>
<dbReference type="PANTHER" id="PTHR23088">
    <property type="entry name" value="NITRILASE-RELATED"/>
    <property type="match status" value="1"/>
</dbReference>
<dbReference type="Proteomes" id="UP000218505">
    <property type="component" value="Chromosome"/>
</dbReference>
<dbReference type="InterPro" id="IPR036526">
    <property type="entry name" value="C-N_Hydrolase_sf"/>
</dbReference>
<dbReference type="Gene3D" id="3.60.110.10">
    <property type="entry name" value="Carbon-nitrogen hydrolase"/>
    <property type="match status" value="1"/>
</dbReference>
<evidence type="ECO:0000313" key="4">
    <source>
        <dbReference type="Proteomes" id="UP000218505"/>
    </source>
</evidence>
<dbReference type="PROSITE" id="PS50263">
    <property type="entry name" value="CN_HYDROLASE"/>
    <property type="match status" value="1"/>
</dbReference>
<dbReference type="EMBL" id="CP023445">
    <property type="protein sequence ID" value="ATE58338.1"/>
    <property type="molecule type" value="Genomic_DNA"/>
</dbReference>
<accession>A0A290ZH40</accession>
<dbReference type="Pfam" id="PF00795">
    <property type="entry name" value="CN_hydrolase"/>
    <property type="match status" value="1"/>
</dbReference>
<gene>
    <name evidence="3" type="ORF">CNX65_23255</name>
</gene>
<name>A0A290ZH40_9PSEU</name>
<dbReference type="SUPFAM" id="SSF56317">
    <property type="entry name" value="Carbon-nitrogen hydrolase"/>
    <property type="match status" value="1"/>
</dbReference>
<sequence>MCERVAALGDADLVLLPELWATGFFAFDDYARTAQPLDGPVVAALGEAARAAGVHLHAGSVVERAPDGRLHNTSLLLTPDGELAHTYRKVHLFGYGARESELLAPGDGVGAHAAPFGRVALSTCYDLRFPELFRAQVDDGAELLLVTSAWPAARVAHWRLLTRARALENQCFLLAVNAAGTQHGTELAGRSVLVDPWGEVLAEAGSEPGELRVAFAPSAVAAARAEFPALADRRLFPGEESGGAR</sequence>
<keyword evidence="3" id="KW-0378">Hydrolase</keyword>
<dbReference type="InterPro" id="IPR003010">
    <property type="entry name" value="C-N_Hydrolase"/>
</dbReference>
<dbReference type="InterPro" id="IPR001110">
    <property type="entry name" value="UPF0012_CS"/>
</dbReference>
<keyword evidence="4" id="KW-1185">Reference proteome</keyword>
<reference evidence="3" key="1">
    <citation type="submission" date="2017-09" db="EMBL/GenBank/DDBJ databases">
        <title>Complete Genome Sequence of ansamitocin-producing Bacterium Actinosynnema pretiosum X47.</title>
        <authorList>
            <person name="Cao G."/>
            <person name="Zong G."/>
            <person name="Zhong C."/>
            <person name="Fu J."/>
        </authorList>
    </citation>
    <scope>NUCLEOTIDE SEQUENCE [LARGE SCALE GENOMIC DNA]</scope>
    <source>
        <strain evidence="3">X47</strain>
    </source>
</reference>
<evidence type="ECO:0000256" key="1">
    <source>
        <dbReference type="ARBA" id="ARBA00010613"/>
    </source>
</evidence>
<dbReference type="PANTHER" id="PTHR23088:SF27">
    <property type="entry name" value="DEAMINATED GLUTATHIONE AMIDASE"/>
    <property type="match status" value="1"/>
</dbReference>
<dbReference type="AlphaFoldDB" id="A0A290ZH40"/>
<evidence type="ECO:0000259" key="2">
    <source>
        <dbReference type="PROSITE" id="PS50263"/>
    </source>
</evidence>
<dbReference type="KEGG" id="apre:CNX65_23255"/>
<protein>
    <submittedName>
        <fullName evidence="3">Carbon-nitrogen hydrolase</fullName>
    </submittedName>
</protein>
<dbReference type="PROSITE" id="PS01227">
    <property type="entry name" value="UPF0012"/>
    <property type="match status" value="1"/>
</dbReference>
<feature type="domain" description="CN hydrolase" evidence="2">
    <location>
        <begin position="1"/>
        <end position="217"/>
    </location>
</feature>
<evidence type="ECO:0000313" key="3">
    <source>
        <dbReference type="EMBL" id="ATE58338.1"/>
    </source>
</evidence>
<comment type="similarity">
    <text evidence="1">Belongs to the carbon-nitrogen hydrolase superfamily. NIT1/NIT2 family.</text>
</comment>
<organism evidence="3 4">
    <name type="scientific">Actinosynnema pretiosum</name>
    <dbReference type="NCBI Taxonomy" id="42197"/>
    <lineage>
        <taxon>Bacteria</taxon>
        <taxon>Bacillati</taxon>
        <taxon>Actinomycetota</taxon>
        <taxon>Actinomycetes</taxon>
        <taxon>Pseudonocardiales</taxon>
        <taxon>Pseudonocardiaceae</taxon>
        <taxon>Actinosynnema</taxon>
    </lineage>
</organism>